<comment type="caution">
    <text evidence="2">The sequence shown here is derived from an EMBL/GenBank/DDBJ whole genome shotgun (WGS) entry which is preliminary data.</text>
</comment>
<name>A0A397SUB1_9GLOM</name>
<proteinExistence type="predicted"/>
<keyword evidence="3" id="KW-1185">Reference proteome</keyword>
<evidence type="ECO:0000313" key="2">
    <source>
        <dbReference type="EMBL" id="RIA88176.1"/>
    </source>
</evidence>
<reference evidence="2 3" key="1">
    <citation type="submission" date="2018-06" db="EMBL/GenBank/DDBJ databases">
        <title>Comparative genomics reveals the genomic features of Rhizophagus irregularis, R. cerebriforme, R. diaphanum and Gigaspora rosea, and their symbiotic lifestyle signature.</title>
        <authorList>
            <person name="Morin E."/>
            <person name="San Clemente H."/>
            <person name="Chen E.C.H."/>
            <person name="De La Providencia I."/>
            <person name="Hainaut M."/>
            <person name="Kuo A."/>
            <person name="Kohler A."/>
            <person name="Murat C."/>
            <person name="Tang N."/>
            <person name="Roy S."/>
            <person name="Loubradou J."/>
            <person name="Henrissat B."/>
            <person name="Grigoriev I.V."/>
            <person name="Corradi N."/>
            <person name="Roux C."/>
            <person name="Martin F.M."/>
        </authorList>
    </citation>
    <scope>NUCLEOTIDE SEQUENCE [LARGE SCALE GENOMIC DNA]</scope>
    <source>
        <strain evidence="2 3">DAOM 227022</strain>
    </source>
</reference>
<keyword evidence="1" id="KW-0175">Coiled coil</keyword>
<evidence type="ECO:0000313" key="3">
    <source>
        <dbReference type="Proteomes" id="UP000265703"/>
    </source>
</evidence>
<gene>
    <name evidence="2" type="ORF">C1645_739595</name>
</gene>
<evidence type="ECO:0000256" key="1">
    <source>
        <dbReference type="SAM" id="Coils"/>
    </source>
</evidence>
<accession>A0A397SUB1</accession>
<dbReference type="EMBL" id="QKYT01000276">
    <property type="protein sequence ID" value="RIA88176.1"/>
    <property type="molecule type" value="Genomic_DNA"/>
</dbReference>
<dbReference type="AlphaFoldDB" id="A0A397SUB1"/>
<feature type="coiled-coil region" evidence="1">
    <location>
        <begin position="11"/>
        <end position="38"/>
    </location>
</feature>
<protein>
    <submittedName>
        <fullName evidence="2">Uncharacterized protein</fullName>
    </submittedName>
</protein>
<sequence length="157" mass="18326">MSVNEANLSELEVLRWRNAELEAKIAEHEVEREEWSIRLLFTRKRILSLGGRLASSAENFDAEVETFLLEEHKKSVSEEIRQKRREKKLQRELTVQETPSVPFLRLVSQNTVSETVYGRKNVKETKLEESVVDVTSSGFSAPINVQPRMRMRRWILS</sequence>
<dbReference type="Proteomes" id="UP000265703">
    <property type="component" value="Unassembled WGS sequence"/>
</dbReference>
<organism evidence="2 3">
    <name type="scientific">Glomus cerebriforme</name>
    <dbReference type="NCBI Taxonomy" id="658196"/>
    <lineage>
        <taxon>Eukaryota</taxon>
        <taxon>Fungi</taxon>
        <taxon>Fungi incertae sedis</taxon>
        <taxon>Mucoromycota</taxon>
        <taxon>Glomeromycotina</taxon>
        <taxon>Glomeromycetes</taxon>
        <taxon>Glomerales</taxon>
        <taxon>Glomeraceae</taxon>
        <taxon>Glomus</taxon>
    </lineage>
</organism>